<evidence type="ECO:0000259" key="1">
    <source>
        <dbReference type="Pfam" id="PF08450"/>
    </source>
</evidence>
<dbReference type="OrthoDB" id="423498at2759"/>
<dbReference type="PANTHER" id="PTHR47064:SF2">
    <property type="entry name" value="SMP-30_GLUCONOLACTONASE_LRE-LIKE REGION DOMAIN-CONTAINING PROTEIN-RELATED"/>
    <property type="match status" value="1"/>
</dbReference>
<dbReference type="GeneID" id="34574333"/>
<sequence length="388" mass="42481">MSNSSIYLKALPSWFVQPAAKWAWISLSAFATLQGHFNRTIFDAPWAGQVSDSSLAQTNSSAHFSRLQNINTTDFVVYDSKFFSIIGAEATIEHVQKLAYQSHEAPCYIQNTRQLFFVEWGPPGGVDGIHKWQYLLDVDTNSLKKIVTDPPTLNAHGCVSYQDHLYVATDGAGSSESGSLVQIDPVSLKKKVLLNNFFGQPFAGFNDLEMDREGNFYLTDSKSGWGREIVNFAPPTNPSIYFVNNTTMQSKIIWTTDGNANGVAISPDGKTLYIPDTGVSNFRPSNKNPYGKRMLWAFDISGSGAVLANKRMLGNPLSYFYDGIRASREGWLFAGSGDGVDVIDPETGFVLGSIRVGGGSNVAVSLAFGEHEMWIVGSTKIDPGNIRP</sequence>
<dbReference type="InterPro" id="IPR011042">
    <property type="entry name" value="6-blade_b-propeller_TolB-like"/>
</dbReference>
<keyword evidence="3" id="KW-1185">Reference proteome</keyword>
<gene>
    <name evidence="2" type="ORF">PENARI_c005G01890</name>
</gene>
<dbReference type="AlphaFoldDB" id="A0A1F5LPR9"/>
<proteinExistence type="predicted"/>
<dbReference type="Proteomes" id="UP000177622">
    <property type="component" value="Unassembled WGS sequence"/>
</dbReference>
<reference evidence="2 3" key="1">
    <citation type="journal article" date="2016" name="Sci. Rep.">
        <title>Penicillium arizonense, a new, genome sequenced fungal species, reveals a high chemical diversity in secreted metabolites.</title>
        <authorList>
            <person name="Grijseels S."/>
            <person name="Nielsen J.C."/>
            <person name="Randelovic M."/>
            <person name="Nielsen J."/>
            <person name="Nielsen K.F."/>
            <person name="Workman M."/>
            <person name="Frisvad J.C."/>
        </authorList>
    </citation>
    <scope>NUCLEOTIDE SEQUENCE [LARGE SCALE GENOMIC DNA]</scope>
    <source>
        <strain evidence="2 3">CBS 141311</strain>
    </source>
</reference>
<accession>A0A1F5LPR9</accession>
<dbReference type="EMBL" id="LXJU01000005">
    <property type="protein sequence ID" value="OGE54929.1"/>
    <property type="molecule type" value="Genomic_DNA"/>
</dbReference>
<organism evidence="2 3">
    <name type="scientific">Penicillium arizonense</name>
    <dbReference type="NCBI Taxonomy" id="1835702"/>
    <lineage>
        <taxon>Eukaryota</taxon>
        <taxon>Fungi</taxon>
        <taxon>Dikarya</taxon>
        <taxon>Ascomycota</taxon>
        <taxon>Pezizomycotina</taxon>
        <taxon>Eurotiomycetes</taxon>
        <taxon>Eurotiomycetidae</taxon>
        <taxon>Eurotiales</taxon>
        <taxon>Aspergillaceae</taxon>
        <taxon>Penicillium</taxon>
    </lineage>
</organism>
<dbReference type="SUPFAM" id="SSF63829">
    <property type="entry name" value="Calcium-dependent phosphotriesterase"/>
    <property type="match status" value="1"/>
</dbReference>
<dbReference type="PANTHER" id="PTHR47064">
    <property type="entry name" value="PUTATIVE (AFU_ORTHOLOGUE AFUA_1G08990)-RELATED"/>
    <property type="match status" value="1"/>
</dbReference>
<feature type="domain" description="SMP-30/Gluconolactonase/LRE-like region" evidence="1">
    <location>
        <begin position="104"/>
        <end position="372"/>
    </location>
</feature>
<dbReference type="RefSeq" id="XP_022490359.1">
    <property type="nucleotide sequence ID" value="XM_022629599.1"/>
</dbReference>
<dbReference type="InterPro" id="IPR013658">
    <property type="entry name" value="SGL"/>
</dbReference>
<dbReference type="InterPro" id="IPR052988">
    <property type="entry name" value="Oryzine_lactonohydrolase"/>
</dbReference>
<protein>
    <recommendedName>
        <fullName evidence="1">SMP-30/Gluconolactonase/LRE-like region domain-containing protein</fullName>
    </recommendedName>
</protein>
<comment type="caution">
    <text evidence="2">The sequence shown here is derived from an EMBL/GenBank/DDBJ whole genome shotgun (WGS) entry which is preliminary data.</text>
</comment>
<name>A0A1F5LPR9_PENAI</name>
<dbReference type="Gene3D" id="2.120.10.30">
    <property type="entry name" value="TolB, C-terminal domain"/>
    <property type="match status" value="1"/>
</dbReference>
<evidence type="ECO:0000313" key="3">
    <source>
        <dbReference type="Proteomes" id="UP000177622"/>
    </source>
</evidence>
<evidence type="ECO:0000313" key="2">
    <source>
        <dbReference type="EMBL" id="OGE54929.1"/>
    </source>
</evidence>
<dbReference type="STRING" id="1835702.A0A1F5LPR9"/>
<dbReference type="Pfam" id="PF08450">
    <property type="entry name" value="SGL"/>
    <property type="match status" value="1"/>
</dbReference>